<proteinExistence type="predicted"/>
<accession>A0AAE1G223</accession>
<dbReference type="PANTHER" id="PTHR31025">
    <property type="entry name" value="SI:CH211-196P9.1-RELATED"/>
    <property type="match status" value="1"/>
</dbReference>
<name>A0AAE1G223_PETCI</name>
<dbReference type="PANTHER" id="PTHR31025:SF22">
    <property type="entry name" value="IP13529P"/>
    <property type="match status" value="1"/>
</dbReference>
<dbReference type="Proteomes" id="UP001286313">
    <property type="component" value="Unassembled WGS sequence"/>
</dbReference>
<comment type="caution">
    <text evidence="2">The sequence shown here is derived from an EMBL/GenBank/DDBJ whole genome shotgun (WGS) entry which is preliminary data.</text>
</comment>
<gene>
    <name evidence="2" type="ORF">Pcinc_011020</name>
</gene>
<feature type="region of interest" description="Disordered" evidence="1">
    <location>
        <begin position="387"/>
        <end position="421"/>
    </location>
</feature>
<feature type="region of interest" description="Disordered" evidence="1">
    <location>
        <begin position="64"/>
        <end position="92"/>
    </location>
</feature>
<reference evidence="2" key="1">
    <citation type="submission" date="2023-10" db="EMBL/GenBank/DDBJ databases">
        <title>Genome assemblies of two species of porcelain crab, Petrolisthes cinctipes and Petrolisthes manimaculis (Anomura: Porcellanidae).</title>
        <authorList>
            <person name="Angst P."/>
        </authorList>
    </citation>
    <scope>NUCLEOTIDE SEQUENCE</scope>
    <source>
        <strain evidence="2">PB745_01</strain>
        <tissue evidence="2">Gill</tissue>
    </source>
</reference>
<dbReference type="AlphaFoldDB" id="A0AAE1G223"/>
<keyword evidence="3" id="KW-1185">Reference proteome</keyword>
<protein>
    <submittedName>
        <fullName evidence="2">Uncharacterized protein</fullName>
    </submittedName>
</protein>
<dbReference type="EMBL" id="JAWQEG010000857">
    <property type="protein sequence ID" value="KAK3884700.1"/>
    <property type="molecule type" value="Genomic_DNA"/>
</dbReference>
<evidence type="ECO:0000313" key="3">
    <source>
        <dbReference type="Proteomes" id="UP001286313"/>
    </source>
</evidence>
<feature type="compositionally biased region" description="Basic and acidic residues" evidence="1">
    <location>
        <begin position="411"/>
        <end position="421"/>
    </location>
</feature>
<evidence type="ECO:0000256" key="1">
    <source>
        <dbReference type="SAM" id="MobiDB-lite"/>
    </source>
</evidence>
<sequence length="421" mass="47939">MEEIKSSLLAVLPDLDSALLNEVVDHLVKEVGVKVPEDFKFIEYDDLPMLKPIQRRKYLDNLKKEKTEHQPSTSAPRQDERQLTPTDTASPQGVCVFTNPTLTEVDVESQLQKTPCLVVVGETLLMADRYMLAIDGIIVNNSIPNFTVGLLMMFASYYIFGICYPKDADATLEFIQRCFVGINPDKGTKAEKKKNRAHHTPVHPKVLGLINTFADLQWRSDATKTRPAYTHNLNNEKGTTAKIMTCLLLAHQYNMAEPGSFEKQLNTLLTKDSLPTKDFRDIEETINVAREASEDLREEQEEQPTIECKISGAKMGLQIITTESRGWPKSGFDIDGLVDGLQRRHYSWTYTSKEMEEDEVFQKLFRNEIDLQNCWTKVQDSIFSKIRSGHGKERSPIQICDPKRRRGSYHNKSEVEDANHG</sequence>
<evidence type="ECO:0000313" key="2">
    <source>
        <dbReference type="EMBL" id="KAK3884700.1"/>
    </source>
</evidence>
<organism evidence="2 3">
    <name type="scientific">Petrolisthes cinctipes</name>
    <name type="common">Flat porcelain crab</name>
    <dbReference type="NCBI Taxonomy" id="88211"/>
    <lineage>
        <taxon>Eukaryota</taxon>
        <taxon>Metazoa</taxon>
        <taxon>Ecdysozoa</taxon>
        <taxon>Arthropoda</taxon>
        <taxon>Crustacea</taxon>
        <taxon>Multicrustacea</taxon>
        <taxon>Malacostraca</taxon>
        <taxon>Eumalacostraca</taxon>
        <taxon>Eucarida</taxon>
        <taxon>Decapoda</taxon>
        <taxon>Pleocyemata</taxon>
        <taxon>Anomura</taxon>
        <taxon>Galatheoidea</taxon>
        <taxon>Porcellanidae</taxon>
        <taxon>Petrolisthes</taxon>
    </lineage>
</organism>